<gene>
    <name evidence="2" type="ORF">LOC62_03G004488</name>
</gene>
<sequence>MAALTEYHARVPQSIGHDPAHTRSSDTPPTRYNTGMQYGRLPKAGWRDTQPTPPVPLVPGYTRASGTM</sequence>
<keyword evidence="3" id="KW-1185">Reference proteome</keyword>
<protein>
    <submittedName>
        <fullName evidence="2">Uncharacterized protein</fullName>
    </submittedName>
</protein>
<dbReference type="AlphaFoldDB" id="A0AAF0Y642"/>
<feature type="compositionally biased region" description="Polar residues" evidence="1">
    <location>
        <begin position="25"/>
        <end position="36"/>
    </location>
</feature>
<dbReference type="RefSeq" id="XP_062626990.1">
    <property type="nucleotide sequence ID" value="XM_062771006.1"/>
</dbReference>
<reference evidence="2" key="1">
    <citation type="submission" date="2023-10" db="EMBL/GenBank/DDBJ databases">
        <authorList>
            <person name="Noh H."/>
        </authorList>
    </citation>
    <scope>NUCLEOTIDE SEQUENCE</scope>
    <source>
        <strain evidence="2">DUCC4014</strain>
    </source>
</reference>
<accession>A0AAF0Y642</accession>
<evidence type="ECO:0000313" key="3">
    <source>
        <dbReference type="Proteomes" id="UP000827549"/>
    </source>
</evidence>
<feature type="region of interest" description="Disordered" evidence="1">
    <location>
        <begin position="1"/>
        <end position="68"/>
    </location>
</feature>
<dbReference type="Proteomes" id="UP000827549">
    <property type="component" value="Chromosome 3"/>
</dbReference>
<name>A0AAF0Y642_9TREE</name>
<organism evidence="2 3">
    <name type="scientific">Vanrija pseudolonga</name>
    <dbReference type="NCBI Taxonomy" id="143232"/>
    <lineage>
        <taxon>Eukaryota</taxon>
        <taxon>Fungi</taxon>
        <taxon>Dikarya</taxon>
        <taxon>Basidiomycota</taxon>
        <taxon>Agaricomycotina</taxon>
        <taxon>Tremellomycetes</taxon>
        <taxon>Trichosporonales</taxon>
        <taxon>Trichosporonaceae</taxon>
        <taxon>Vanrija</taxon>
    </lineage>
</organism>
<proteinExistence type="predicted"/>
<dbReference type="EMBL" id="CP086716">
    <property type="protein sequence ID" value="WOO80958.1"/>
    <property type="molecule type" value="Genomic_DNA"/>
</dbReference>
<evidence type="ECO:0000313" key="2">
    <source>
        <dbReference type="EMBL" id="WOO80958.1"/>
    </source>
</evidence>
<dbReference type="GeneID" id="87807726"/>
<evidence type="ECO:0000256" key="1">
    <source>
        <dbReference type="SAM" id="MobiDB-lite"/>
    </source>
</evidence>